<feature type="domain" description="CusB-like beta-barrel" evidence="2">
    <location>
        <begin position="243"/>
        <end position="286"/>
    </location>
</feature>
<gene>
    <name evidence="3" type="ORF">M3P05_16510</name>
</gene>
<dbReference type="Gene3D" id="6.10.140.1990">
    <property type="match status" value="1"/>
</dbReference>
<dbReference type="EMBL" id="JAMFLX010000026">
    <property type="protein sequence ID" value="MCL6271519.1"/>
    <property type="molecule type" value="Genomic_DNA"/>
</dbReference>
<name>A0ABT0PJE6_9GAMM</name>
<dbReference type="PANTHER" id="PTHR30386">
    <property type="entry name" value="MEMBRANE FUSION SUBUNIT OF EMRAB-TOLC MULTIDRUG EFFLUX PUMP"/>
    <property type="match status" value="1"/>
</dbReference>
<sequence>MPNKKKHGVLALLACIALAGTSYWWLFARFQESTDNAYLQSDIVYISTKQAGFAEAGWIADNQPVHEGEVLARIEDQDYQLKVEESQAAVLASKAAILQLQAQLKLQNTLIDVAKAKLNSTKAERRFAATELKRMQSLFKQGAVSVDDLDEIRTKDQKLQALLDGDKANMLAQQRQIDVLNSQIAAAKASKKQAESRLAIARSSLEETVITSPRSGVIGQRQVKDGQLVKVGSVLFTLVDSNTVWVTANFKETQIGHMRVGQPVELKIDAFPDQPVTGYIDSIWPASGARFSLLPPENATGNFTKIVQRIPVKIVIPQGHNLTGRLRAGMSVVATVDTRSEPVNVKQLAVNDNNVISEQHVAER</sequence>
<dbReference type="Pfam" id="PF25954">
    <property type="entry name" value="Beta-barrel_RND_2"/>
    <property type="match status" value="1"/>
</dbReference>
<reference evidence="3 4" key="1">
    <citation type="submission" date="2022-05" db="EMBL/GenBank/DDBJ databases">
        <authorList>
            <person name="Park J.-S."/>
        </authorList>
    </citation>
    <scope>NUCLEOTIDE SEQUENCE [LARGE SCALE GENOMIC DNA]</scope>
    <source>
        <strain evidence="3 4">2012CJ34-2</strain>
    </source>
</reference>
<feature type="domain" description="YbhG-like alpha-helical hairpin" evidence="1">
    <location>
        <begin position="75"/>
        <end position="206"/>
    </location>
</feature>
<accession>A0ABT0PJE6</accession>
<dbReference type="PANTHER" id="PTHR30386:SF24">
    <property type="entry name" value="MULTIDRUG RESISTANCE EFFLUX PUMP"/>
    <property type="match status" value="1"/>
</dbReference>
<evidence type="ECO:0000259" key="2">
    <source>
        <dbReference type="Pfam" id="PF25954"/>
    </source>
</evidence>
<keyword evidence="4" id="KW-1185">Reference proteome</keyword>
<dbReference type="InterPro" id="IPR058792">
    <property type="entry name" value="Beta-barrel_RND_2"/>
</dbReference>
<organism evidence="3 4">
    <name type="scientific">Parendozoicomonas callyspongiae</name>
    <dbReference type="NCBI Taxonomy" id="2942213"/>
    <lineage>
        <taxon>Bacteria</taxon>
        <taxon>Pseudomonadati</taxon>
        <taxon>Pseudomonadota</taxon>
        <taxon>Gammaproteobacteria</taxon>
        <taxon>Oceanospirillales</taxon>
        <taxon>Endozoicomonadaceae</taxon>
        <taxon>Parendozoicomonas</taxon>
    </lineage>
</organism>
<evidence type="ECO:0000313" key="4">
    <source>
        <dbReference type="Proteomes" id="UP001203338"/>
    </source>
</evidence>
<dbReference type="SUPFAM" id="SSF111369">
    <property type="entry name" value="HlyD-like secretion proteins"/>
    <property type="match status" value="1"/>
</dbReference>
<dbReference type="Proteomes" id="UP001203338">
    <property type="component" value="Unassembled WGS sequence"/>
</dbReference>
<dbReference type="InterPro" id="IPR059052">
    <property type="entry name" value="HH_YbhG-like"/>
</dbReference>
<dbReference type="InterPro" id="IPR050739">
    <property type="entry name" value="MFP"/>
</dbReference>
<evidence type="ECO:0000313" key="3">
    <source>
        <dbReference type="EMBL" id="MCL6271519.1"/>
    </source>
</evidence>
<dbReference type="Gene3D" id="2.40.30.170">
    <property type="match status" value="1"/>
</dbReference>
<dbReference type="Pfam" id="PF25881">
    <property type="entry name" value="HH_YBHG"/>
    <property type="match status" value="1"/>
</dbReference>
<dbReference type="RefSeq" id="WP_249701136.1">
    <property type="nucleotide sequence ID" value="NZ_JAMFLX010000026.1"/>
</dbReference>
<proteinExistence type="predicted"/>
<dbReference type="InterPro" id="IPR030190">
    <property type="entry name" value="MacA_alpha-hairpin_sf"/>
</dbReference>
<evidence type="ECO:0000259" key="1">
    <source>
        <dbReference type="Pfam" id="PF25881"/>
    </source>
</evidence>
<comment type="caution">
    <text evidence="3">The sequence shown here is derived from an EMBL/GenBank/DDBJ whole genome shotgun (WGS) entry which is preliminary data.</text>
</comment>
<protein>
    <submittedName>
        <fullName evidence="3">HlyD family secretion protein</fullName>
    </submittedName>
</protein>